<comment type="caution">
    <text evidence="8">The sequence shown here is derived from an EMBL/GenBank/DDBJ whole genome shotgun (WGS) entry which is preliminary data.</text>
</comment>
<dbReference type="EC" id="6.3.4.18" evidence="5 6"/>
<dbReference type="Proteomes" id="UP000214646">
    <property type="component" value="Unassembled WGS sequence"/>
</dbReference>
<dbReference type="GO" id="GO:0005524">
    <property type="term" value="F:ATP binding"/>
    <property type="evidence" value="ECO:0007669"/>
    <property type="project" value="UniProtKB-UniRule"/>
</dbReference>
<evidence type="ECO:0000256" key="6">
    <source>
        <dbReference type="RuleBase" id="RU361200"/>
    </source>
</evidence>
<dbReference type="PROSITE" id="PS50975">
    <property type="entry name" value="ATP_GRASP"/>
    <property type="match status" value="1"/>
</dbReference>
<evidence type="ECO:0000256" key="2">
    <source>
        <dbReference type="ARBA" id="ARBA00022741"/>
    </source>
</evidence>
<dbReference type="NCBIfam" id="NF004679">
    <property type="entry name" value="PRK06019.1-5"/>
    <property type="match status" value="1"/>
</dbReference>
<keyword evidence="2 5" id="KW-0547">Nucleotide-binding</keyword>
<accession>A0A225E1F8</accession>
<dbReference type="NCBIfam" id="TIGR01161">
    <property type="entry name" value="purK"/>
    <property type="match status" value="1"/>
</dbReference>
<comment type="function">
    <text evidence="6">Catalyzes the ATP-dependent conversion of 5-aminoimidazole ribonucleotide (AIR) and HCO(3)- to N5-carboxyaminoimidazole ribonucleotide (N5-CAIR).</text>
</comment>
<dbReference type="InterPro" id="IPR011054">
    <property type="entry name" value="Rudment_hybrid_motif"/>
</dbReference>
<dbReference type="GO" id="GO:0005829">
    <property type="term" value="C:cytosol"/>
    <property type="evidence" value="ECO:0007669"/>
    <property type="project" value="TreeGrafter"/>
</dbReference>
<organism evidence="8 9">
    <name type="scientific">Fimbriiglobus ruber</name>
    <dbReference type="NCBI Taxonomy" id="1908690"/>
    <lineage>
        <taxon>Bacteria</taxon>
        <taxon>Pseudomonadati</taxon>
        <taxon>Planctomycetota</taxon>
        <taxon>Planctomycetia</taxon>
        <taxon>Gemmatales</taxon>
        <taxon>Gemmataceae</taxon>
        <taxon>Fimbriiglobus</taxon>
    </lineage>
</organism>
<evidence type="ECO:0000259" key="7">
    <source>
        <dbReference type="PROSITE" id="PS50975"/>
    </source>
</evidence>
<dbReference type="RefSeq" id="WP_088252529.1">
    <property type="nucleotide sequence ID" value="NZ_NIDE01000001.1"/>
</dbReference>
<keyword evidence="1 5" id="KW-0436">Ligase</keyword>
<evidence type="ECO:0000313" key="9">
    <source>
        <dbReference type="Proteomes" id="UP000214646"/>
    </source>
</evidence>
<dbReference type="InterPro" id="IPR013815">
    <property type="entry name" value="ATP_grasp_subdomain_1"/>
</dbReference>
<dbReference type="InterPro" id="IPR016185">
    <property type="entry name" value="PreATP-grasp_dom_sf"/>
</dbReference>
<comment type="pathway">
    <text evidence="5 6">Purine metabolism; IMP biosynthesis via de novo pathway; 5-amino-1-(5-phospho-D-ribosyl)imidazole-4-carboxylate from 5-amino-1-(5-phospho-D-ribosyl)imidazole (N5-CAIR route): step 1/2.</text>
</comment>
<comment type="function">
    <text evidence="5">Catalyzes the ATP-dependent conversion of 5-aminoimidazole ribonucleotide (AIR) and HCO(3)(-) to N5-carboxyaminoimidazole ribonucleotide (N5-CAIR).</text>
</comment>
<keyword evidence="3 5" id="KW-0658">Purine biosynthesis</keyword>
<evidence type="ECO:0000256" key="3">
    <source>
        <dbReference type="ARBA" id="ARBA00022755"/>
    </source>
</evidence>
<dbReference type="InterPro" id="IPR040686">
    <property type="entry name" value="PurK_C"/>
</dbReference>
<dbReference type="GO" id="GO:0006189">
    <property type="term" value="P:'de novo' IMP biosynthetic process"/>
    <property type="evidence" value="ECO:0007669"/>
    <property type="project" value="UniProtKB-UniRule"/>
</dbReference>
<dbReference type="PANTHER" id="PTHR11609:SF5">
    <property type="entry name" value="PHOSPHORIBOSYLAMINOIMIDAZOLE CARBOXYLASE"/>
    <property type="match status" value="1"/>
</dbReference>
<dbReference type="Pfam" id="PF02222">
    <property type="entry name" value="ATP-grasp"/>
    <property type="match status" value="1"/>
</dbReference>
<dbReference type="UniPathway" id="UPA00074">
    <property type="reaction ID" value="UER00942"/>
</dbReference>
<keyword evidence="9" id="KW-1185">Reference proteome</keyword>
<proteinExistence type="inferred from homology"/>
<evidence type="ECO:0000256" key="4">
    <source>
        <dbReference type="ARBA" id="ARBA00022840"/>
    </source>
</evidence>
<dbReference type="InterPro" id="IPR005875">
    <property type="entry name" value="PurK"/>
</dbReference>
<protein>
    <recommendedName>
        <fullName evidence="5 6">N5-carboxyaminoimidazole ribonucleotide synthase</fullName>
        <shortName evidence="5 6">N5-CAIR synthase</shortName>
        <ecNumber evidence="5 6">6.3.4.18</ecNumber>
    </recommendedName>
    <alternativeName>
        <fullName evidence="5 6">5-(carboxyamino)imidazole ribonucleotide synthetase</fullName>
    </alternativeName>
</protein>
<dbReference type="SUPFAM" id="SSF56059">
    <property type="entry name" value="Glutathione synthetase ATP-binding domain-like"/>
    <property type="match status" value="1"/>
</dbReference>
<comment type="similarity">
    <text evidence="5 6">Belongs to the PurK/PurT family.</text>
</comment>
<dbReference type="GO" id="GO:0034028">
    <property type="term" value="F:5-(carboxyamino)imidazole ribonucleotide synthase activity"/>
    <property type="evidence" value="ECO:0007669"/>
    <property type="project" value="UniProtKB-UniRule"/>
</dbReference>
<feature type="binding site" evidence="5">
    <location>
        <position position="205"/>
    </location>
    <ligand>
        <name>ATP</name>
        <dbReference type="ChEBI" id="CHEBI:30616"/>
    </ligand>
</feature>
<dbReference type="Gene3D" id="3.30.1490.20">
    <property type="entry name" value="ATP-grasp fold, A domain"/>
    <property type="match status" value="1"/>
</dbReference>
<dbReference type="FunFam" id="3.30.470.20:FF:000029">
    <property type="entry name" value="N5-carboxyaminoimidazole ribonucleotide synthase"/>
    <property type="match status" value="1"/>
</dbReference>
<feature type="binding site" evidence="5">
    <location>
        <begin position="144"/>
        <end position="150"/>
    </location>
    <ligand>
        <name>ATP</name>
        <dbReference type="ChEBI" id="CHEBI:30616"/>
    </ligand>
</feature>
<dbReference type="SUPFAM" id="SSF51246">
    <property type="entry name" value="Rudiment single hybrid motif"/>
    <property type="match status" value="1"/>
</dbReference>
<reference evidence="9" key="1">
    <citation type="submission" date="2017-06" db="EMBL/GenBank/DDBJ databases">
        <title>Genome analysis of Fimbriiglobus ruber SP5, the first member of the order Planctomycetales with confirmed chitinolytic capability.</title>
        <authorList>
            <person name="Ravin N.V."/>
            <person name="Rakitin A.L."/>
            <person name="Ivanova A.A."/>
            <person name="Beletsky A.V."/>
            <person name="Kulichevskaya I.S."/>
            <person name="Mardanov A.V."/>
            <person name="Dedysh S.N."/>
        </authorList>
    </citation>
    <scope>NUCLEOTIDE SEQUENCE [LARGE SCALE GENOMIC DNA]</scope>
    <source>
        <strain evidence="9">SP5</strain>
    </source>
</reference>
<dbReference type="AlphaFoldDB" id="A0A225E1F8"/>
<dbReference type="Pfam" id="PF17769">
    <property type="entry name" value="PurK_C"/>
    <property type="match status" value="1"/>
</dbReference>
<dbReference type="NCBIfam" id="NF004676">
    <property type="entry name" value="PRK06019.1-2"/>
    <property type="match status" value="1"/>
</dbReference>
<feature type="binding site" evidence="5">
    <location>
        <begin position="259"/>
        <end position="260"/>
    </location>
    <ligand>
        <name>ATP</name>
        <dbReference type="ChEBI" id="CHEBI:30616"/>
    </ligand>
</feature>
<dbReference type="FunFam" id="3.30.1490.20:FF:000015">
    <property type="entry name" value="N5-carboxyaminoimidazole ribonucleotide synthase"/>
    <property type="match status" value="1"/>
</dbReference>
<feature type="domain" description="ATP-grasp" evidence="7">
    <location>
        <begin position="103"/>
        <end position="289"/>
    </location>
</feature>
<dbReference type="Gene3D" id="3.30.470.20">
    <property type="entry name" value="ATP-grasp fold, B domain"/>
    <property type="match status" value="1"/>
</dbReference>
<dbReference type="Gene3D" id="3.40.50.20">
    <property type="match status" value="1"/>
</dbReference>
<feature type="binding site" evidence="5">
    <location>
        <position position="139"/>
    </location>
    <ligand>
        <name>ATP</name>
        <dbReference type="ChEBI" id="CHEBI:30616"/>
    </ligand>
</feature>
<evidence type="ECO:0000256" key="5">
    <source>
        <dbReference type="HAMAP-Rule" id="MF_01928"/>
    </source>
</evidence>
<gene>
    <name evidence="5 6" type="primary">purK</name>
    <name evidence="8" type="ORF">FRUB_01121</name>
</gene>
<name>A0A225E1F8_9BACT</name>
<dbReference type="SUPFAM" id="SSF52440">
    <property type="entry name" value="PreATP-grasp domain"/>
    <property type="match status" value="1"/>
</dbReference>
<evidence type="ECO:0000313" key="8">
    <source>
        <dbReference type="EMBL" id="OWK47422.1"/>
    </source>
</evidence>
<dbReference type="PANTHER" id="PTHR11609">
    <property type="entry name" value="PURINE BIOSYNTHESIS PROTEIN 6/7, PUR6/7"/>
    <property type="match status" value="1"/>
</dbReference>
<dbReference type="OrthoDB" id="9804625at2"/>
<feature type="binding site" evidence="5">
    <location>
        <position position="182"/>
    </location>
    <ligand>
        <name>ATP</name>
        <dbReference type="ChEBI" id="CHEBI:30616"/>
    </ligand>
</feature>
<keyword evidence="4 5" id="KW-0067">ATP-binding</keyword>
<comment type="catalytic activity">
    <reaction evidence="5 6">
        <text>5-amino-1-(5-phospho-beta-D-ribosyl)imidazole + hydrogencarbonate + ATP = 5-carboxyamino-1-(5-phospho-D-ribosyl)imidazole + ADP + phosphate + 2 H(+)</text>
        <dbReference type="Rhea" id="RHEA:19317"/>
        <dbReference type="ChEBI" id="CHEBI:15378"/>
        <dbReference type="ChEBI" id="CHEBI:17544"/>
        <dbReference type="ChEBI" id="CHEBI:30616"/>
        <dbReference type="ChEBI" id="CHEBI:43474"/>
        <dbReference type="ChEBI" id="CHEBI:58730"/>
        <dbReference type="ChEBI" id="CHEBI:137981"/>
        <dbReference type="ChEBI" id="CHEBI:456216"/>
        <dbReference type="EC" id="6.3.4.18"/>
    </reaction>
</comment>
<dbReference type="Pfam" id="PF22660">
    <property type="entry name" value="RS_preATP-grasp-like"/>
    <property type="match status" value="1"/>
</dbReference>
<dbReference type="HAMAP" id="MF_01928">
    <property type="entry name" value="PurK"/>
    <property type="match status" value="1"/>
</dbReference>
<dbReference type="GO" id="GO:0046872">
    <property type="term" value="F:metal ion binding"/>
    <property type="evidence" value="ECO:0007669"/>
    <property type="project" value="InterPro"/>
</dbReference>
<feature type="binding site" evidence="5">
    <location>
        <begin position="174"/>
        <end position="177"/>
    </location>
    <ligand>
        <name>ATP</name>
        <dbReference type="ChEBI" id="CHEBI:30616"/>
    </ligand>
</feature>
<dbReference type="InterPro" id="IPR011761">
    <property type="entry name" value="ATP-grasp"/>
</dbReference>
<dbReference type="EMBL" id="NIDE01000001">
    <property type="protein sequence ID" value="OWK47422.1"/>
    <property type="molecule type" value="Genomic_DNA"/>
</dbReference>
<evidence type="ECO:0000256" key="1">
    <source>
        <dbReference type="ARBA" id="ARBA00022598"/>
    </source>
</evidence>
<dbReference type="InterPro" id="IPR054350">
    <property type="entry name" value="PurT/PurK_preATP-grasp"/>
</dbReference>
<dbReference type="GO" id="GO:0004638">
    <property type="term" value="F:phosphoribosylaminoimidazole carboxylase activity"/>
    <property type="evidence" value="ECO:0007669"/>
    <property type="project" value="InterPro"/>
</dbReference>
<dbReference type="InterPro" id="IPR003135">
    <property type="entry name" value="ATP-grasp_carboxylate-amine"/>
</dbReference>
<dbReference type="FunFam" id="3.40.50.20:FF:000016">
    <property type="entry name" value="N5-carboxyaminoimidazole ribonucleotide synthase"/>
    <property type="match status" value="1"/>
</dbReference>
<comment type="subunit">
    <text evidence="5 6">Homodimer.</text>
</comment>
<sequence>MRIGILGGGQLGRMIALAGYPLGTRCTVLDPAADPCAGQVCGHVRGEFDQDFRAMYELAQVSDVVTYEFENVPVESARWLAERVPVFPPPRALEVSQDRLVEKSFFRDLGIPTPPFVAVDSLGDFEAALREIGMPAVLKTRRFGYDGKGQVVIRNRVEADAAWSRLGGRPLILEGFVSFDRELSILAVRSRTGEIVCYPLIENAHRDGILHRSLAPASGTGEELTERAQEHAVHVLTELDYVGVLTIEWFQDGPRLLANEMAPRVHNSGHWTIEGAQTSQFENHVRAICGLPLGSPEAVGWSAMYNFIGSVLPTAEVLSRPAAHLHLYGKSDRPGRKVGHVTLRAGSLDDLAEKLPEWDRAFERRG</sequence>
<feature type="binding site" evidence="5">
    <location>
        <position position="99"/>
    </location>
    <ligand>
        <name>ATP</name>
        <dbReference type="ChEBI" id="CHEBI:30616"/>
    </ligand>
</feature>